<evidence type="ECO:0000256" key="1">
    <source>
        <dbReference type="SAM" id="Phobius"/>
    </source>
</evidence>
<evidence type="ECO:0000313" key="2">
    <source>
        <dbReference type="EMBL" id="SMG10313.1"/>
    </source>
</evidence>
<dbReference type="RefSeq" id="WP_085543476.1">
    <property type="nucleotide sequence ID" value="NZ_FXBB01000001.1"/>
</dbReference>
<dbReference type="AlphaFoldDB" id="A0A1X7I821"/>
<evidence type="ECO:0000313" key="3">
    <source>
        <dbReference type="Proteomes" id="UP000193355"/>
    </source>
</evidence>
<keyword evidence="1" id="KW-1133">Transmembrane helix</keyword>
<name>A0A1X7I821_9BACT</name>
<reference evidence="3" key="1">
    <citation type="submission" date="2017-04" db="EMBL/GenBank/DDBJ databases">
        <authorList>
            <person name="Varghese N."/>
            <person name="Submissions S."/>
        </authorList>
    </citation>
    <scope>NUCLEOTIDE SEQUENCE [LARGE SCALE GENOMIC DNA]</scope>
    <source>
        <strain evidence="3">USBA 82</strain>
    </source>
</reference>
<sequence length="76" mass="8654">MRGRRPVNWEEEIKKTKRIQRKGILMSLLSLVIALGMIGGAKLHNPEIAVGRMILPSIGFVFVLFVVVIVLRRCRK</sequence>
<accession>A0A1X7I821</accession>
<keyword evidence="3" id="KW-1185">Reference proteome</keyword>
<dbReference type="Proteomes" id="UP000193355">
    <property type="component" value="Unassembled WGS sequence"/>
</dbReference>
<dbReference type="STRING" id="561720.SAMN06275492_101190"/>
<keyword evidence="1" id="KW-0812">Transmembrane</keyword>
<gene>
    <name evidence="2" type="ORF">SAMN06275492_101190</name>
</gene>
<feature type="transmembrane region" description="Helical" evidence="1">
    <location>
        <begin position="23"/>
        <end position="41"/>
    </location>
</feature>
<dbReference type="EMBL" id="FXBB01000001">
    <property type="protein sequence ID" value="SMG10313.1"/>
    <property type="molecule type" value="Genomic_DNA"/>
</dbReference>
<dbReference type="OrthoDB" id="9937538at2"/>
<protein>
    <submittedName>
        <fullName evidence="2">Uncharacterized protein</fullName>
    </submittedName>
</protein>
<feature type="transmembrane region" description="Helical" evidence="1">
    <location>
        <begin position="53"/>
        <end position="71"/>
    </location>
</feature>
<proteinExistence type="predicted"/>
<keyword evidence="1" id="KW-0472">Membrane</keyword>
<organism evidence="2 3">
    <name type="scientific">Dethiosulfovibrio salsuginis</name>
    <dbReference type="NCBI Taxonomy" id="561720"/>
    <lineage>
        <taxon>Bacteria</taxon>
        <taxon>Thermotogati</taxon>
        <taxon>Synergistota</taxon>
        <taxon>Synergistia</taxon>
        <taxon>Synergistales</taxon>
        <taxon>Dethiosulfovibrionaceae</taxon>
        <taxon>Dethiosulfovibrio</taxon>
    </lineage>
</organism>